<dbReference type="AlphaFoldDB" id="A0A167JEU4"/>
<reference evidence="2" key="1">
    <citation type="submission" date="2015-06" db="EMBL/GenBank/DDBJ databases">
        <title>Expansion of signal transduction pathways in fungi by whole-genome duplication.</title>
        <authorList>
            <consortium name="DOE Joint Genome Institute"/>
            <person name="Corrochano L.M."/>
            <person name="Kuo A."/>
            <person name="Marcet-Houben M."/>
            <person name="Polaino S."/>
            <person name="Salamov A."/>
            <person name="Villalobos J.M."/>
            <person name="Alvarez M.I."/>
            <person name="Avalos J."/>
            <person name="Benito E.P."/>
            <person name="Benoit I."/>
            <person name="Burger G."/>
            <person name="Camino L.P."/>
            <person name="Canovas D."/>
            <person name="Cerda-Olmedo E."/>
            <person name="Cheng J.-F."/>
            <person name="Dominguez A."/>
            <person name="Elias M."/>
            <person name="Eslava A.P."/>
            <person name="Glaser F."/>
            <person name="Grimwood J."/>
            <person name="Gutierrez G."/>
            <person name="Heitman J."/>
            <person name="Henrissat B."/>
            <person name="Iturriaga E.A."/>
            <person name="Lang B.F."/>
            <person name="Lavin J.L."/>
            <person name="Lee S."/>
            <person name="Li W."/>
            <person name="Lindquist E."/>
            <person name="Lopez-Garcia S."/>
            <person name="Luque E.M."/>
            <person name="Marcos A.T."/>
            <person name="Martin J."/>
            <person name="McCluskey K."/>
            <person name="Medina H.R."/>
            <person name="Miralles-Duran A."/>
            <person name="Miyazaki A."/>
            <person name="Munoz-Torres E."/>
            <person name="Oguiza J.A."/>
            <person name="Ohm R."/>
            <person name="Olmedo M."/>
            <person name="Orejas M."/>
            <person name="Ortiz-Castellanos L."/>
            <person name="Pisabarro A.G."/>
            <person name="Rodriguez-Romero J."/>
            <person name="Ruiz-Herrera J."/>
            <person name="Ruiz-Vazquez R."/>
            <person name="Sanz C."/>
            <person name="Schackwitz W."/>
            <person name="Schmutz J."/>
            <person name="Shahriari M."/>
            <person name="Shelest E."/>
            <person name="Silva-Franco F."/>
            <person name="Soanes D."/>
            <person name="Syed K."/>
            <person name="Tagua V.G."/>
            <person name="Talbot N.J."/>
            <person name="Thon M."/>
            <person name="De vries R.P."/>
            <person name="Wiebenga A."/>
            <person name="Yadav J.S."/>
            <person name="Braun E.L."/>
            <person name="Baker S."/>
            <person name="Garre V."/>
            <person name="Horwitz B."/>
            <person name="Torres-Martinez S."/>
            <person name="Idnurm A."/>
            <person name="Herrera-Estrella A."/>
            <person name="Gabaldon T."/>
            <person name="Grigoriev I.V."/>
        </authorList>
    </citation>
    <scope>NUCLEOTIDE SEQUENCE [LARGE SCALE GENOMIC DNA]</scope>
    <source>
        <strain evidence="2">NRRL 1555(-)</strain>
    </source>
</reference>
<gene>
    <name evidence="1" type="ORF">PHYBLDRAFT_153111</name>
</gene>
<dbReference type="EMBL" id="KV441027">
    <property type="protein sequence ID" value="OAD65857.1"/>
    <property type="molecule type" value="Genomic_DNA"/>
</dbReference>
<organism evidence="1 2">
    <name type="scientific">Phycomyces blakesleeanus (strain ATCC 8743b / DSM 1359 / FGSC 10004 / NBRC 33097 / NRRL 1555)</name>
    <dbReference type="NCBI Taxonomy" id="763407"/>
    <lineage>
        <taxon>Eukaryota</taxon>
        <taxon>Fungi</taxon>
        <taxon>Fungi incertae sedis</taxon>
        <taxon>Mucoromycota</taxon>
        <taxon>Mucoromycotina</taxon>
        <taxon>Mucoromycetes</taxon>
        <taxon>Mucorales</taxon>
        <taxon>Phycomycetaceae</taxon>
        <taxon>Phycomyces</taxon>
    </lineage>
</organism>
<evidence type="ECO:0000313" key="1">
    <source>
        <dbReference type="EMBL" id="OAD65857.1"/>
    </source>
</evidence>
<proteinExistence type="predicted"/>
<evidence type="ECO:0000313" key="2">
    <source>
        <dbReference type="Proteomes" id="UP000077315"/>
    </source>
</evidence>
<protein>
    <submittedName>
        <fullName evidence="1">Uncharacterized protein</fullName>
    </submittedName>
</protein>
<dbReference type="RefSeq" id="XP_018283897.1">
    <property type="nucleotide sequence ID" value="XM_018433065.1"/>
</dbReference>
<sequence>MTTKAHDKVGMTNSELSRLYTPAAQSRRPDYGIVPPEIGYADHRKSTFSHGLQAYRNSLTSAPQDFMVSCTDTADA</sequence>
<accession>A0A167JEU4</accession>
<dbReference type="InParanoid" id="A0A167JEU4"/>
<keyword evidence="2" id="KW-1185">Reference proteome</keyword>
<name>A0A167JEU4_PHYB8</name>
<dbReference type="VEuPathDB" id="FungiDB:PHYBLDRAFT_153111"/>
<dbReference type="Proteomes" id="UP000077315">
    <property type="component" value="Unassembled WGS sequence"/>
</dbReference>
<dbReference type="GeneID" id="28993971"/>